<reference evidence="1" key="1">
    <citation type="submission" date="2015-10" db="EMBL/GenBank/DDBJ databases">
        <authorList>
            <person name="Gilbert D.G."/>
        </authorList>
    </citation>
    <scope>NUCLEOTIDE SEQUENCE</scope>
</reference>
<protein>
    <submittedName>
        <fullName evidence="1">Uncharacterized protein</fullName>
    </submittedName>
</protein>
<name>A0A160TLT0_9ZZZZ</name>
<dbReference type="EMBL" id="CZQE01000145">
    <property type="protein sequence ID" value="CUS44389.1"/>
    <property type="molecule type" value="Genomic_DNA"/>
</dbReference>
<organism evidence="1">
    <name type="scientific">hydrothermal vent metagenome</name>
    <dbReference type="NCBI Taxonomy" id="652676"/>
    <lineage>
        <taxon>unclassified sequences</taxon>
        <taxon>metagenomes</taxon>
        <taxon>ecological metagenomes</taxon>
    </lineage>
</organism>
<accession>A0A160TLT0</accession>
<sequence>MAECASRLGGDIDLAVLQPLDELVGRDIDDLDLRVLQDAVGHRLAHPNPGEAGDHVVEAFDMLDVEGREDVDAGVEQFLDILPALGVAAALDIGVGELVDQHERRATCQDRIEIHFGQCLAAIIDGATGDHLERRDQCLGLGAAMGLDYADHHVDAGPQPSRALVQHLIGLADPGCGAEEYLELPARLTLRGAEQGIGGGAFVGDGAPSLLQLLTFP</sequence>
<evidence type="ECO:0000313" key="1">
    <source>
        <dbReference type="EMBL" id="CUS44389.1"/>
    </source>
</evidence>
<gene>
    <name evidence="1" type="ORF">MGWOODY_Smn1161</name>
</gene>
<proteinExistence type="predicted"/>
<dbReference type="AlphaFoldDB" id="A0A160TLT0"/>